<protein>
    <submittedName>
        <fullName evidence="6">Outer membrane receptor proteins, mostly Fe transport</fullName>
    </submittedName>
</protein>
<dbReference type="RefSeq" id="WP_176134088.1">
    <property type="nucleotide sequence ID" value="NZ_FUYQ01000030.1"/>
</dbReference>
<dbReference type="Gene3D" id="2.40.170.20">
    <property type="entry name" value="TonB-dependent receptor, beta-barrel domain"/>
    <property type="match status" value="1"/>
</dbReference>
<evidence type="ECO:0000313" key="7">
    <source>
        <dbReference type="Proteomes" id="UP000190852"/>
    </source>
</evidence>
<evidence type="ECO:0000256" key="1">
    <source>
        <dbReference type="ARBA" id="ARBA00004442"/>
    </source>
</evidence>
<feature type="chain" id="PRO_5012843550" evidence="4">
    <location>
        <begin position="21"/>
        <end position="690"/>
    </location>
</feature>
<accession>A0A1T5ERU8</accession>
<dbReference type="Pfam" id="PF14905">
    <property type="entry name" value="OMP_b-brl_3"/>
    <property type="match status" value="1"/>
</dbReference>
<evidence type="ECO:0000256" key="4">
    <source>
        <dbReference type="SAM" id="SignalP"/>
    </source>
</evidence>
<keyword evidence="2" id="KW-0472">Membrane</keyword>
<evidence type="ECO:0000313" key="6">
    <source>
        <dbReference type="EMBL" id="SKB86667.1"/>
    </source>
</evidence>
<dbReference type="InterPro" id="IPR041700">
    <property type="entry name" value="OMP_b-brl_3"/>
</dbReference>
<comment type="subcellular location">
    <subcellularLocation>
        <location evidence="1">Cell outer membrane</location>
    </subcellularLocation>
</comment>
<reference evidence="7" key="1">
    <citation type="submission" date="2017-02" db="EMBL/GenBank/DDBJ databases">
        <authorList>
            <person name="Varghese N."/>
            <person name="Submissions S."/>
        </authorList>
    </citation>
    <scope>NUCLEOTIDE SEQUENCE [LARGE SCALE GENOMIC DNA]</scope>
    <source>
        <strain evidence="7">DSM 24967</strain>
    </source>
</reference>
<feature type="signal peptide" evidence="4">
    <location>
        <begin position="1"/>
        <end position="20"/>
    </location>
</feature>
<evidence type="ECO:0000256" key="3">
    <source>
        <dbReference type="ARBA" id="ARBA00023237"/>
    </source>
</evidence>
<dbReference type="Proteomes" id="UP000190852">
    <property type="component" value="Unassembled WGS sequence"/>
</dbReference>
<name>A0A1T5ERU8_9BACT</name>
<organism evidence="6 7">
    <name type="scientific">Parabacteroides chartae</name>
    <dbReference type="NCBI Taxonomy" id="1037355"/>
    <lineage>
        <taxon>Bacteria</taxon>
        <taxon>Pseudomonadati</taxon>
        <taxon>Bacteroidota</taxon>
        <taxon>Bacteroidia</taxon>
        <taxon>Bacteroidales</taxon>
        <taxon>Tannerellaceae</taxon>
        <taxon>Parabacteroides</taxon>
    </lineage>
</organism>
<dbReference type="SUPFAM" id="SSF56935">
    <property type="entry name" value="Porins"/>
    <property type="match status" value="1"/>
</dbReference>
<keyword evidence="7" id="KW-1185">Reference proteome</keyword>
<keyword evidence="4" id="KW-0732">Signal</keyword>
<dbReference type="AlphaFoldDB" id="A0A1T5ERU8"/>
<evidence type="ECO:0000259" key="5">
    <source>
        <dbReference type="Pfam" id="PF14905"/>
    </source>
</evidence>
<dbReference type="GO" id="GO:0009279">
    <property type="term" value="C:cell outer membrane"/>
    <property type="evidence" value="ECO:0007669"/>
    <property type="project" value="UniProtKB-SubCell"/>
</dbReference>
<dbReference type="EMBL" id="FUYQ01000030">
    <property type="protein sequence ID" value="SKB86667.1"/>
    <property type="molecule type" value="Genomic_DNA"/>
</dbReference>
<keyword evidence="3" id="KW-0998">Cell outer membrane</keyword>
<keyword evidence="6" id="KW-0675">Receptor</keyword>
<proteinExistence type="predicted"/>
<feature type="domain" description="Outer membrane protein beta-barrel" evidence="5">
    <location>
        <begin position="289"/>
        <end position="688"/>
    </location>
</feature>
<dbReference type="InterPro" id="IPR036942">
    <property type="entry name" value="Beta-barrel_TonB_sf"/>
</dbReference>
<sequence>MKLSTYLFLLPIITIHHLSAQFTTDTVLTIQNINIQGQYFTTINSGSIKQLNTSSNISSNLGTTSDIIRQLPSVNTDIEGSIIFRGSSKSVQLIRGVPYGFLEEQSGDILIQLPASFFSQITVLSQPDLSFLPDGESGVFSYTSIPEYKTSSSLNLTLGGGSNQRYTAGIKANVNPGKWSVTTNYNYRREYRERSFYKLTTNSSGSTEMDNNASAHPEVHIGDITVGYLLSDKDYLTVYTLLQHMQYDRYGGINNTRRNSVGDITNKIIRHRYNNQDQDAYAAEATWLHTFWNKGKLNIRFNYNNFSYDENNHYENEQFSTGKIIAQDNLNVDQDKSNYFFSTNVYYPFQNGYTFNIGYMGRIQNEDYKAKADNLTNGDWIPNLSKSTDFNFVRYINLGYASLQKTIAPFTIEIGMQAEHTKEEINSPDLNGKMNKNKVHIYPKANLDYQVAENGIFSLGYQQRTNRPIASDLNPFIDRADITYIKQGNPNLAPEVIHLAEASYAFTNNYFSITPAIYYRHKSNRIIDIANQVNDEIRWTKQNTGNSNTWGIEISTNWKPINWLSMSASSDIYRDQIDGRTIGYDEKKEMTCLLAKALLSFQLTPNTQLQTDGYYISDQLTAQGEIQNRYSVNVGIAQYLLKKKLKASLSVNNIFDSMEERTRIQTSSFQQIQIRNRDSRVTWLTLSYNL</sequence>
<evidence type="ECO:0000256" key="2">
    <source>
        <dbReference type="ARBA" id="ARBA00023136"/>
    </source>
</evidence>
<gene>
    <name evidence="6" type="ORF">SAMN05660349_03110</name>
</gene>